<dbReference type="Proteomes" id="UP000252585">
    <property type="component" value="Unassembled WGS sequence"/>
</dbReference>
<dbReference type="AlphaFoldDB" id="A0A368XG63"/>
<accession>A0A368XG63</accession>
<gene>
    <name evidence="2" type="ORF">DFR57_10878</name>
</gene>
<evidence type="ECO:0000256" key="1">
    <source>
        <dbReference type="SAM" id="MobiDB-lite"/>
    </source>
</evidence>
<dbReference type="RefSeq" id="WP_114353130.1">
    <property type="nucleotide sequence ID" value="NZ_QPJJ01000008.1"/>
</dbReference>
<evidence type="ECO:0008006" key="4">
    <source>
        <dbReference type="Google" id="ProtNLM"/>
    </source>
</evidence>
<dbReference type="OrthoDB" id="1799385at2"/>
<dbReference type="EMBL" id="QPJJ01000008">
    <property type="protein sequence ID" value="RCW66982.1"/>
    <property type="molecule type" value="Genomic_DNA"/>
</dbReference>
<protein>
    <recommendedName>
        <fullName evidence="4">Coat F domain-containing protein</fullName>
    </recommendedName>
</protein>
<feature type="region of interest" description="Disordered" evidence="1">
    <location>
        <begin position="1"/>
        <end position="20"/>
    </location>
</feature>
<proteinExistence type="predicted"/>
<organism evidence="2 3">
    <name type="scientific">Saliterribacillus persicus</name>
    <dbReference type="NCBI Taxonomy" id="930114"/>
    <lineage>
        <taxon>Bacteria</taxon>
        <taxon>Bacillati</taxon>
        <taxon>Bacillota</taxon>
        <taxon>Bacilli</taxon>
        <taxon>Bacillales</taxon>
        <taxon>Bacillaceae</taxon>
        <taxon>Saliterribacillus</taxon>
    </lineage>
</organism>
<keyword evidence="3" id="KW-1185">Reference proteome</keyword>
<evidence type="ECO:0000313" key="3">
    <source>
        <dbReference type="Proteomes" id="UP000252585"/>
    </source>
</evidence>
<sequence>MQHHPNTESQKMNQPPEMVSNKDHLYLTDMLSWTLLAAKKAHFYTQQCSNKDVKQALTKAQEMHQHHYEKILHHLNRN</sequence>
<comment type="caution">
    <text evidence="2">The sequence shown here is derived from an EMBL/GenBank/DDBJ whole genome shotgun (WGS) entry which is preliminary data.</text>
</comment>
<name>A0A368XG63_9BACI</name>
<evidence type="ECO:0000313" key="2">
    <source>
        <dbReference type="EMBL" id="RCW66982.1"/>
    </source>
</evidence>
<reference evidence="2 3" key="1">
    <citation type="submission" date="2018-07" db="EMBL/GenBank/DDBJ databases">
        <title>Genomic Encyclopedia of Type Strains, Phase IV (KMG-IV): sequencing the most valuable type-strain genomes for metagenomic binning, comparative biology and taxonomic classification.</title>
        <authorList>
            <person name="Goeker M."/>
        </authorList>
    </citation>
    <scope>NUCLEOTIDE SEQUENCE [LARGE SCALE GENOMIC DNA]</scope>
    <source>
        <strain evidence="2 3">DSM 27696</strain>
    </source>
</reference>